<accession>A0A375IVD2</accession>
<sequence>MRGWINNHRSGQQRRGTCYQAGFFSQFPDGGGSAGFPLVDQSAWQAHQYLAETMPVFTYQINEASPGYRHYVDPVPSANNVIWIDNGSIGSLATMAPKMNPLVLYEIIAGQDTPFFNHQSS</sequence>
<reference evidence="1 2" key="1">
    <citation type="submission" date="2018-01" db="EMBL/GenBank/DDBJ databases">
        <authorList>
            <person name="Gaut B.S."/>
            <person name="Morton B.R."/>
            <person name="Clegg M.T."/>
            <person name="Duvall M.R."/>
        </authorList>
    </citation>
    <scope>NUCLEOTIDE SEQUENCE [LARGE SCALE GENOMIC DNA]</scope>
    <source>
        <strain evidence="1">Cupriavidus taiwanensis cmp 52</strain>
    </source>
</reference>
<protein>
    <submittedName>
        <fullName evidence="1">Uncharacterized protein</fullName>
    </submittedName>
</protein>
<name>A0A375IVD2_9BURK</name>
<organism evidence="1 2">
    <name type="scientific">Cupriavidus taiwanensis</name>
    <dbReference type="NCBI Taxonomy" id="164546"/>
    <lineage>
        <taxon>Bacteria</taxon>
        <taxon>Pseudomonadati</taxon>
        <taxon>Pseudomonadota</taxon>
        <taxon>Betaproteobacteria</taxon>
        <taxon>Burkholderiales</taxon>
        <taxon>Burkholderiaceae</taxon>
        <taxon>Cupriavidus</taxon>
    </lineage>
</organism>
<evidence type="ECO:0000313" key="2">
    <source>
        <dbReference type="Proteomes" id="UP000256805"/>
    </source>
</evidence>
<dbReference type="EMBL" id="OVTA01000006">
    <property type="protein sequence ID" value="SPR96604.1"/>
    <property type="molecule type" value="Genomic_DNA"/>
</dbReference>
<gene>
    <name evidence="1" type="ORF">CBM2634_A140022</name>
</gene>
<dbReference type="Proteomes" id="UP000256805">
    <property type="component" value="Unassembled WGS sequence"/>
</dbReference>
<proteinExistence type="predicted"/>
<evidence type="ECO:0000313" key="1">
    <source>
        <dbReference type="EMBL" id="SPR96604.1"/>
    </source>
</evidence>
<dbReference type="AlphaFoldDB" id="A0A375IVD2"/>